<organism evidence="1 2">
    <name type="scientific">Bacillus salitolerans</name>
    <dbReference type="NCBI Taxonomy" id="1437434"/>
    <lineage>
        <taxon>Bacteria</taxon>
        <taxon>Bacillati</taxon>
        <taxon>Bacillota</taxon>
        <taxon>Bacilli</taxon>
        <taxon>Bacillales</taxon>
        <taxon>Bacillaceae</taxon>
        <taxon>Bacillus</taxon>
    </lineage>
</organism>
<dbReference type="EMBL" id="JBHUEM010000009">
    <property type="protein sequence ID" value="MFD1736630.1"/>
    <property type="molecule type" value="Genomic_DNA"/>
</dbReference>
<protein>
    <submittedName>
        <fullName evidence="1">YqxA family protein</fullName>
    </submittedName>
</protein>
<dbReference type="RefSeq" id="WP_377927792.1">
    <property type="nucleotide sequence ID" value="NZ_JBHUEM010000009.1"/>
</dbReference>
<reference evidence="2" key="1">
    <citation type="journal article" date="2019" name="Int. J. Syst. Evol. Microbiol.">
        <title>The Global Catalogue of Microorganisms (GCM) 10K type strain sequencing project: providing services to taxonomists for standard genome sequencing and annotation.</title>
        <authorList>
            <consortium name="The Broad Institute Genomics Platform"/>
            <consortium name="The Broad Institute Genome Sequencing Center for Infectious Disease"/>
            <person name="Wu L."/>
            <person name="Ma J."/>
        </authorList>
    </citation>
    <scope>NUCLEOTIDE SEQUENCE [LARGE SCALE GENOMIC DNA]</scope>
    <source>
        <strain evidence="2">CCUG 49339</strain>
    </source>
</reference>
<accession>A0ABW4LR70</accession>
<gene>
    <name evidence="1" type="ORF">ACFSCX_08630</name>
</gene>
<sequence>MIKFMLKSFLLISVLFILVLFGMQHANDGIRNMKGYNDPNFEGAFQITEAESGDLEAAVLGERVTSHDIQEKHQKLQEMEAFNIFSKIGAKFSEGIAFFFQKILEFITKTTE</sequence>
<comment type="caution">
    <text evidence="1">The sequence shown here is derived from an EMBL/GenBank/DDBJ whole genome shotgun (WGS) entry which is preliminary data.</text>
</comment>
<name>A0ABW4LR70_9BACI</name>
<evidence type="ECO:0000313" key="2">
    <source>
        <dbReference type="Proteomes" id="UP001597214"/>
    </source>
</evidence>
<dbReference type="Proteomes" id="UP001597214">
    <property type="component" value="Unassembled WGS sequence"/>
</dbReference>
<evidence type="ECO:0000313" key="1">
    <source>
        <dbReference type="EMBL" id="MFD1736630.1"/>
    </source>
</evidence>
<dbReference type="InterPro" id="IPR020534">
    <property type="entry name" value="Uncharacterised_YqxA"/>
</dbReference>
<keyword evidence="2" id="KW-1185">Reference proteome</keyword>
<dbReference type="Pfam" id="PF12438">
    <property type="entry name" value="DUF3679"/>
    <property type="match status" value="1"/>
</dbReference>
<proteinExistence type="predicted"/>